<evidence type="ECO:0000313" key="3">
    <source>
        <dbReference type="Proteomes" id="UP000004508"/>
    </source>
</evidence>
<comment type="caution">
    <text evidence="2">The sequence shown here is derived from an EMBL/GenBank/DDBJ whole genome shotgun (WGS) entry which is preliminary data.</text>
</comment>
<sequence length="125" mass="14093">MALGPSAFAGMDEMRSAPQHVLCLALDASAERLRSLSVRFLAAHSELALPDNALVTNTWKPDDRGWQELSDLLISSPHMRVLVIDNLAALRRREGMKREEQMCYNRKRRSNEESNDTPISTDART</sequence>
<organism evidence="2 3">
    <name type="scientific">Ktedonobacter racemifer DSM 44963</name>
    <dbReference type="NCBI Taxonomy" id="485913"/>
    <lineage>
        <taxon>Bacteria</taxon>
        <taxon>Bacillati</taxon>
        <taxon>Chloroflexota</taxon>
        <taxon>Ktedonobacteria</taxon>
        <taxon>Ktedonobacterales</taxon>
        <taxon>Ktedonobacteraceae</taxon>
        <taxon>Ktedonobacter</taxon>
    </lineage>
</organism>
<evidence type="ECO:0000313" key="2">
    <source>
        <dbReference type="EMBL" id="EFH81595.1"/>
    </source>
</evidence>
<protein>
    <submittedName>
        <fullName evidence="2">Uncharacterized protein</fullName>
    </submittedName>
</protein>
<dbReference type="AlphaFoldDB" id="D6U515"/>
<feature type="compositionally biased region" description="Polar residues" evidence="1">
    <location>
        <begin position="116"/>
        <end position="125"/>
    </location>
</feature>
<dbReference type="RefSeq" id="WP_007919074.1">
    <property type="nucleotide sequence ID" value="NZ_ADVG01000004.1"/>
</dbReference>
<dbReference type="InParanoid" id="D6U515"/>
<keyword evidence="3" id="KW-1185">Reference proteome</keyword>
<evidence type="ECO:0000256" key="1">
    <source>
        <dbReference type="SAM" id="MobiDB-lite"/>
    </source>
</evidence>
<proteinExistence type="predicted"/>
<name>D6U515_KTERA</name>
<dbReference type="EMBL" id="ADVG01000004">
    <property type="protein sequence ID" value="EFH81595.1"/>
    <property type="molecule type" value="Genomic_DNA"/>
</dbReference>
<reference evidence="2 3" key="1">
    <citation type="journal article" date="2011" name="Stand. Genomic Sci.">
        <title>Non-contiguous finished genome sequence and contextual data of the filamentous soil bacterium Ktedonobacter racemifer type strain (SOSP1-21).</title>
        <authorList>
            <person name="Chang Y.J."/>
            <person name="Land M."/>
            <person name="Hauser L."/>
            <person name="Chertkov O."/>
            <person name="Del Rio T.G."/>
            <person name="Nolan M."/>
            <person name="Copeland A."/>
            <person name="Tice H."/>
            <person name="Cheng J.F."/>
            <person name="Lucas S."/>
            <person name="Han C."/>
            <person name="Goodwin L."/>
            <person name="Pitluck S."/>
            <person name="Ivanova N."/>
            <person name="Ovchinikova G."/>
            <person name="Pati A."/>
            <person name="Chen A."/>
            <person name="Palaniappan K."/>
            <person name="Mavromatis K."/>
            <person name="Liolios K."/>
            <person name="Brettin T."/>
            <person name="Fiebig A."/>
            <person name="Rohde M."/>
            <person name="Abt B."/>
            <person name="Goker M."/>
            <person name="Detter J.C."/>
            <person name="Woyke T."/>
            <person name="Bristow J."/>
            <person name="Eisen J.A."/>
            <person name="Markowitz V."/>
            <person name="Hugenholtz P."/>
            <person name="Kyrpides N.C."/>
            <person name="Klenk H.P."/>
            <person name="Lapidus A."/>
        </authorList>
    </citation>
    <scope>NUCLEOTIDE SEQUENCE [LARGE SCALE GENOMIC DNA]</scope>
    <source>
        <strain evidence="3">DSM 44963</strain>
    </source>
</reference>
<accession>D6U515</accession>
<dbReference type="Proteomes" id="UP000004508">
    <property type="component" value="Unassembled WGS sequence"/>
</dbReference>
<dbReference type="STRING" id="485913.Krac_2328"/>
<feature type="region of interest" description="Disordered" evidence="1">
    <location>
        <begin position="97"/>
        <end position="125"/>
    </location>
</feature>
<gene>
    <name evidence="2" type="ORF">Krac_2328</name>
</gene>